<reference evidence="2" key="2">
    <citation type="submission" date="2022-06" db="UniProtKB">
        <authorList>
            <consortium name="EnsemblMetazoa"/>
        </authorList>
    </citation>
    <scope>IDENTIFICATION</scope>
    <source>
        <strain evidence="2">PS312</strain>
    </source>
</reference>
<name>A0A2A6BT96_PRIPA</name>
<evidence type="ECO:0000256" key="1">
    <source>
        <dbReference type="SAM" id="MobiDB-lite"/>
    </source>
</evidence>
<reference evidence="3" key="1">
    <citation type="journal article" date="2008" name="Nat. Genet.">
        <title>The Pristionchus pacificus genome provides a unique perspective on nematode lifestyle and parasitism.</title>
        <authorList>
            <person name="Dieterich C."/>
            <person name="Clifton S.W."/>
            <person name="Schuster L.N."/>
            <person name="Chinwalla A."/>
            <person name="Delehaunty K."/>
            <person name="Dinkelacker I."/>
            <person name="Fulton L."/>
            <person name="Fulton R."/>
            <person name="Godfrey J."/>
            <person name="Minx P."/>
            <person name="Mitreva M."/>
            <person name="Roeseler W."/>
            <person name="Tian H."/>
            <person name="Witte H."/>
            <person name="Yang S.P."/>
            <person name="Wilson R.K."/>
            <person name="Sommer R.J."/>
        </authorList>
    </citation>
    <scope>NUCLEOTIDE SEQUENCE [LARGE SCALE GENOMIC DNA]</scope>
    <source>
        <strain evidence="3">PS312</strain>
    </source>
</reference>
<dbReference type="EnsemblMetazoa" id="PPA37209.1">
    <property type="protein sequence ID" value="PPA37209.1"/>
    <property type="gene ID" value="WBGene00275578"/>
</dbReference>
<organism evidence="2 3">
    <name type="scientific">Pristionchus pacificus</name>
    <name type="common">Parasitic nematode worm</name>
    <dbReference type="NCBI Taxonomy" id="54126"/>
    <lineage>
        <taxon>Eukaryota</taxon>
        <taxon>Metazoa</taxon>
        <taxon>Ecdysozoa</taxon>
        <taxon>Nematoda</taxon>
        <taxon>Chromadorea</taxon>
        <taxon>Rhabditida</taxon>
        <taxon>Rhabditina</taxon>
        <taxon>Diplogasteromorpha</taxon>
        <taxon>Diplogasteroidea</taxon>
        <taxon>Neodiplogasteridae</taxon>
        <taxon>Pristionchus</taxon>
    </lineage>
</organism>
<sequence length="73" mass="8078">MREASNRSPCEELSKYWSAIKKSTPSATSTEASSAVEFRPSATPRPPEAFPENLKLGFHLNSFSLGHFISSYL</sequence>
<proteinExistence type="predicted"/>
<gene>
    <name evidence="2" type="primary">WBGene00275578</name>
</gene>
<dbReference type="AlphaFoldDB" id="A0A2A6BT96"/>
<feature type="compositionally biased region" description="Low complexity" evidence="1">
    <location>
        <begin position="23"/>
        <end position="35"/>
    </location>
</feature>
<accession>A0A2A6BT96</accession>
<feature type="region of interest" description="Disordered" evidence="1">
    <location>
        <begin position="22"/>
        <end position="47"/>
    </location>
</feature>
<protein>
    <submittedName>
        <fullName evidence="2">Uncharacterized protein</fullName>
    </submittedName>
</protein>
<accession>A0A8R1URT8</accession>
<keyword evidence="3" id="KW-1185">Reference proteome</keyword>
<dbReference type="Proteomes" id="UP000005239">
    <property type="component" value="Unassembled WGS sequence"/>
</dbReference>
<evidence type="ECO:0000313" key="2">
    <source>
        <dbReference type="EnsemblMetazoa" id="PPA37209.1"/>
    </source>
</evidence>
<evidence type="ECO:0000313" key="3">
    <source>
        <dbReference type="Proteomes" id="UP000005239"/>
    </source>
</evidence>